<accession>A0A8H3VPA6</accession>
<dbReference type="PANTHER" id="PTHR11802:SF64">
    <property type="entry name" value="CARBOXYPEPTIDASE"/>
    <property type="match status" value="1"/>
</dbReference>
<keyword evidence="8" id="KW-1185">Reference proteome</keyword>
<dbReference type="AlphaFoldDB" id="A0A8H3VPA6"/>
<evidence type="ECO:0000256" key="4">
    <source>
        <dbReference type="ARBA" id="ARBA00022801"/>
    </source>
</evidence>
<dbReference type="PANTHER" id="PTHR11802">
    <property type="entry name" value="SERINE PROTEASE FAMILY S10 SERINE CARBOXYPEPTIDASE"/>
    <property type="match status" value="1"/>
</dbReference>
<protein>
    <recommendedName>
        <fullName evidence="9">Carboxypeptidase S1</fullName>
    </recommendedName>
</protein>
<evidence type="ECO:0000313" key="8">
    <source>
        <dbReference type="Proteomes" id="UP000490939"/>
    </source>
</evidence>
<evidence type="ECO:0008006" key="9">
    <source>
        <dbReference type="Google" id="ProtNLM"/>
    </source>
</evidence>
<keyword evidence="6" id="KW-0732">Signal</keyword>
<evidence type="ECO:0000256" key="5">
    <source>
        <dbReference type="ARBA" id="ARBA00023180"/>
    </source>
</evidence>
<comment type="caution">
    <text evidence="7">The sequence shown here is derived from an EMBL/GenBank/DDBJ whole genome shotgun (WGS) entry which is preliminary data.</text>
</comment>
<feature type="signal peptide" evidence="6">
    <location>
        <begin position="1"/>
        <end position="22"/>
    </location>
</feature>
<dbReference type="SUPFAM" id="SSF53474">
    <property type="entry name" value="alpha/beta-Hydrolases"/>
    <property type="match status" value="1"/>
</dbReference>
<evidence type="ECO:0000313" key="7">
    <source>
        <dbReference type="EMBL" id="KAE9990513.1"/>
    </source>
</evidence>
<proteinExistence type="inferred from homology"/>
<dbReference type="GO" id="GO:0006508">
    <property type="term" value="P:proteolysis"/>
    <property type="evidence" value="ECO:0007669"/>
    <property type="project" value="UniProtKB-KW"/>
</dbReference>
<name>A0A8H3VPA6_VENIN</name>
<evidence type="ECO:0000256" key="6">
    <source>
        <dbReference type="SAM" id="SignalP"/>
    </source>
</evidence>
<comment type="similarity">
    <text evidence="1">Belongs to the peptidase S10 family.</text>
</comment>
<feature type="chain" id="PRO_5034569537" description="Carboxypeptidase S1" evidence="6">
    <location>
        <begin position="23"/>
        <end position="514"/>
    </location>
</feature>
<sequence>MAFRWVSTALIVLQTSVQHAYGQIPLTPKYDKVIESRAYPGVKISYKAPGICETTPGVKSFSGYISIPPGSLENYPINLFFWFFEARKDPANAPLALWLNGGPGTSSMKGLFHGTGPCSVNADSRTTTLNEHSWNNEANLLYIDQPVQTGFSYDVLLNVTSNIMGKTSLAMGASENAFQTANSTGNAAKVTWRFLQVFLGEFPEFKSKTNALSIWSTDYGGRWAPSFAADFLRRSEKKIAGDIAIKIDTIGIVNGFVDMAIQQPKFPLFGFNNTPSAFPPPYYIGYLNNQMVQEALGVPRNFTEDNFQVSIMLTGYDEMLGGHLENIGYLLDRGINVAMAYGDRDYSNNWLGGEAISLAVKYKDSAAFKEAGYQDLQVNASYVAGMVRQVGRLSFSRIFDAGQEAYAYQPEALLQVFQRTLASKDIATGSLAVVDGTYKTSGPASIFSRRNKVPTCPIKPICYLLAPSTCGRNQIEAVKKGFAVTKDFIFMGFTKDVPKELDPEYLRPKVPAGC</sequence>
<dbReference type="GO" id="GO:0004185">
    <property type="term" value="F:serine-type carboxypeptidase activity"/>
    <property type="evidence" value="ECO:0007669"/>
    <property type="project" value="InterPro"/>
</dbReference>
<keyword evidence="4" id="KW-0378">Hydrolase</keyword>
<keyword evidence="2" id="KW-0121">Carboxypeptidase</keyword>
<keyword evidence="3" id="KW-0645">Protease</keyword>
<dbReference type="InterPro" id="IPR001563">
    <property type="entry name" value="Peptidase_S10"/>
</dbReference>
<keyword evidence="5" id="KW-0325">Glycoprotein</keyword>
<gene>
    <name evidence="7" type="ORF">EG327_001312</name>
</gene>
<dbReference type="Pfam" id="PF00450">
    <property type="entry name" value="Peptidase_S10"/>
    <property type="match status" value="2"/>
</dbReference>
<dbReference type="InterPro" id="IPR029058">
    <property type="entry name" value="AB_hydrolase_fold"/>
</dbReference>
<dbReference type="Proteomes" id="UP000490939">
    <property type="component" value="Unassembled WGS sequence"/>
</dbReference>
<dbReference type="GO" id="GO:0000324">
    <property type="term" value="C:fungal-type vacuole"/>
    <property type="evidence" value="ECO:0007669"/>
    <property type="project" value="TreeGrafter"/>
</dbReference>
<evidence type="ECO:0000256" key="2">
    <source>
        <dbReference type="ARBA" id="ARBA00022645"/>
    </source>
</evidence>
<evidence type="ECO:0000256" key="1">
    <source>
        <dbReference type="ARBA" id="ARBA00009431"/>
    </source>
</evidence>
<evidence type="ECO:0000256" key="3">
    <source>
        <dbReference type="ARBA" id="ARBA00022670"/>
    </source>
</evidence>
<dbReference type="Gene3D" id="3.40.50.1820">
    <property type="entry name" value="alpha/beta hydrolase"/>
    <property type="match status" value="1"/>
</dbReference>
<dbReference type="EMBL" id="WNWR01000134">
    <property type="protein sequence ID" value="KAE9990513.1"/>
    <property type="molecule type" value="Genomic_DNA"/>
</dbReference>
<dbReference type="PRINTS" id="PR00724">
    <property type="entry name" value="CRBOXYPTASEC"/>
</dbReference>
<reference evidence="7 8" key="1">
    <citation type="submission" date="2019-07" db="EMBL/GenBank/DDBJ databases">
        <title>Venturia inaequalis Genome Resource.</title>
        <authorList>
            <person name="Lichtner F.J."/>
        </authorList>
    </citation>
    <scope>NUCLEOTIDE SEQUENCE [LARGE SCALE GENOMIC DNA]</scope>
    <source>
        <strain evidence="7 8">DMI_063113</strain>
    </source>
</reference>
<organism evidence="7 8">
    <name type="scientific">Venturia inaequalis</name>
    <name type="common">Apple scab fungus</name>
    <dbReference type="NCBI Taxonomy" id="5025"/>
    <lineage>
        <taxon>Eukaryota</taxon>
        <taxon>Fungi</taxon>
        <taxon>Dikarya</taxon>
        <taxon>Ascomycota</taxon>
        <taxon>Pezizomycotina</taxon>
        <taxon>Dothideomycetes</taxon>
        <taxon>Pleosporomycetidae</taxon>
        <taxon>Venturiales</taxon>
        <taxon>Venturiaceae</taxon>
        <taxon>Venturia</taxon>
    </lineage>
</organism>